<dbReference type="RefSeq" id="WP_165095122.1">
    <property type="nucleotide sequence ID" value="NZ_JAAKGU010000001.1"/>
</dbReference>
<feature type="transmembrane region" description="Helical" evidence="12">
    <location>
        <begin position="395"/>
        <end position="422"/>
    </location>
</feature>
<accession>A0A6M1PEQ0</accession>
<dbReference type="GO" id="GO:0090589">
    <property type="term" value="F:protein-phosphocysteine-trehalose phosphotransferase system transporter activity"/>
    <property type="evidence" value="ECO:0007669"/>
    <property type="project" value="TreeGrafter"/>
</dbReference>
<dbReference type="InterPro" id="IPR013013">
    <property type="entry name" value="PTS_EIIC_1"/>
</dbReference>
<evidence type="ECO:0000256" key="2">
    <source>
        <dbReference type="ARBA" id="ARBA00022448"/>
    </source>
</evidence>
<evidence type="ECO:0000313" key="16">
    <source>
        <dbReference type="EMBL" id="NGM81839.1"/>
    </source>
</evidence>
<comment type="caution">
    <text evidence="16">The sequence shown here is derived from an EMBL/GenBank/DDBJ whole genome shotgun (WGS) entry which is preliminary data.</text>
</comment>
<feature type="domain" description="PTS EIIA type-1" evidence="13">
    <location>
        <begin position="532"/>
        <end position="637"/>
    </location>
</feature>
<dbReference type="FunFam" id="2.70.70.10:FF:000001">
    <property type="entry name" value="PTS system glucose-specific IIA component"/>
    <property type="match status" value="1"/>
</dbReference>
<dbReference type="InterPro" id="IPR018113">
    <property type="entry name" value="PTrfase_EIIB_Cys"/>
</dbReference>
<dbReference type="PROSITE" id="PS51103">
    <property type="entry name" value="PTS_EIIC_TYPE_1"/>
    <property type="match status" value="1"/>
</dbReference>
<feature type="transmembrane region" description="Helical" evidence="12">
    <location>
        <begin position="215"/>
        <end position="239"/>
    </location>
</feature>
<dbReference type="InterPro" id="IPR011055">
    <property type="entry name" value="Dup_hybrid_motif"/>
</dbReference>
<evidence type="ECO:0000256" key="7">
    <source>
        <dbReference type="ARBA" id="ARBA00022692"/>
    </source>
</evidence>
<keyword evidence="17" id="KW-1185">Reference proteome</keyword>
<dbReference type="Gene3D" id="2.70.70.10">
    <property type="entry name" value="Glucose Permease (Domain IIA)"/>
    <property type="match status" value="1"/>
</dbReference>
<gene>
    <name evidence="16" type="ORF">G5B47_05385</name>
</gene>
<dbReference type="Pfam" id="PF02378">
    <property type="entry name" value="PTS_EIIC"/>
    <property type="match status" value="1"/>
</dbReference>
<feature type="domain" description="PTS EIIC type-1" evidence="15">
    <location>
        <begin position="120"/>
        <end position="471"/>
    </location>
</feature>
<dbReference type="InterPro" id="IPR003352">
    <property type="entry name" value="PTS_EIIC"/>
</dbReference>
<evidence type="ECO:0000256" key="12">
    <source>
        <dbReference type="SAM" id="Phobius"/>
    </source>
</evidence>
<comment type="subcellular location">
    <subcellularLocation>
        <location evidence="1">Cell membrane</location>
        <topology evidence="1">Multi-pass membrane protein</topology>
    </subcellularLocation>
</comment>
<evidence type="ECO:0000256" key="4">
    <source>
        <dbReference type="ARBA" id="ARBA00022597"/>
    </source>
</evidence>
<sequence length="671" mass="71174">MSENQKIAEQVVEAVGGRENIVSFAHCATRLRIMVRDKAMIDQKRTESIDKVKGAFFNSGQYQIIFGTGTVNRIFEEVEKLGIESTSKENLKQEGKKAGNTLQRAIRTFGDVFVPIIPVLVATGLFMGLRGLLTQPQILSLFGVAPEDISPNFLLFTQILTDTAFAFLPALVAWSAFRVFGGSPVLGIVLGLMLVNPALPNAYAVAGGNAEPLTFLGFIPVVGYQGSVLPAFFIGLLGAKLERVLRKRIPEALDLILTPFLTLLVMITLGLFAIGPVFHSLETVVLNGTTYLLGLPFGIAGLLIGFFQQIVVVTGVHHIFNFLEIQLLEKTGSNPFNAIITCAMAAQGAACLAVGLKTKNAKLKALALPSSLSAFLGITEPAIFGVNLRYMKPFIMGLIGGAVGGFLASLVNLSATGMAITVIPGTLLYMNGQLPLYIVCNLTAMAVSFVLTWMFGYRDAALEGAEELTAEASGRTLSIDAAVPSESAIQTAEPAKVPVFAKDRAALADAPGTLTVLSPISGELVELGQVPDPAFAEKQMGDGIAIQPKEGKVYAPFDAVVAHVMEKSKHAVILEHASGVQVLIHVGIDTVSLKGEGFALSVRTGDQVKAGQLLIEFDPELIRKAGLSTVTPVIIPNGIEGVLGFSRTSDGHVTAAADRLMKVNYAVAHHA</sequence>
<feature type="domain" description="PTS EIIB type-1" evidence="14">
    <location>
        <begin position="5"/>
        <end position="88"/>
    </location>
</feature>
<feature type="transmembrane region" description="Helical" evidence="12">
    <location>
        <begin position="112"/>
        <end position="133"/>
    </location>
</feature>
<protein>
    <submittedName>
        <fullName evidence="16">PTS beta-glucoside transporter subunit IIBCA</fullName>
    </submittedName>
</protein>
<dbReference type="FunFam" id="3.30.1360.60:FF:000001">
    <property type="entry name" value="PTS system glucose-specific IIBC component PtsG"/>
    <property type="match status" value="1"/>
</dbReference>
<dbReference type="AlphaFoldDB" id="A0A6M1PEQ0"/>
<reference evidence="16 17" key="1">
    <citation type="submission" date="2020-02" db="EMBL/GenBank/DDBJ databases">
        <authorList>
            <person name="Gao J."/>
            <person name="Sun J."/>
        </authorList>
    </citation>
    <scope>NUCLEOTIDE SEQUENCE [LARGE SCALE GENOMIC DNA]</scope>
    <source>
        <strain evidence="16 17">7124</strain>
    </source>
</reference>
<dbReference type="InterPro" id="IPR050558">
    <property type="entry name" value="PTS_Sugar-Specific_Components"/>
</dbReference>
<evidence type="ECO:0000259" key="13">
    <source>
        <dbReference type="PROSITE" id="PS51093"/>
    </source>
</evidence>
<dbReference type="PANTHER" id="PTHR30175:SF7">
    <property type="entry name" value="NEGATIVE REGULATOR OF SACY ACTIVITY"/>
    <property type="match status" value="1"/>
</dbReference>
<evidence type="ECO:0000256" key="10">
    <source>
        <dbReference type="ARBA" id="ARBA00023136"/>
    </source>
</evidence>
<feature type="transmembrane region" description="Helical" evidence="12">
    <location>
        <begin position="368"/>
        <end position="388"/>
    </location>
</feature>
<keyword evidence="3" id="KW-1003">Cell membrane</keyword>
<organism evidence="16 17">
    <name type="scientific">Paenibacillus apii</name>
    <dbReference type="NCBI Taxonomy" id="1850370"/>
    <lineage>
        <taxon>Bacteria</taxon>
        <taxon>Bacillati</taxon>
        <taxon>Bacillota</taxon>
        <taxon>Bacilli</taxon>
        <taxon>Bacillales</taxon>
        <taxon>Paenibacillaceae</taxon>
        <taxon>Paenibacillus</taxon>
    </lineage>
</organism>
<dbReference type="Gene3D" id="3.30.1360.60">
    <property type="entry name" value="Glucose permease domain IIB"/>
    <property type="match status" value="1"/>
</dbReference>
<dbReference type="PROSITE" id="PS51093">
    <property type="entry name" value="PTS_EIIA_TYPE_1"/>
    <property type="match status" value="1"/>
</dbReference>
<dbReference type="Pfam" id="PF00367">
    <property type="entry name" value="PTS_EIIB"/>
    <property type="match status" value="1"/>
</dbReference>
<dbReference type="PROSITE" id="PS01035">
    <property type="entry name" value="PTS_EIIB_TYPE_1_CYS"/>
    <property type="match status" value="1"/>
</dbReference>
<keyword evidence="8" id="KW-0418">Kinase</keyword>
<proteinExistence type="predicted"/>
<feature type="transmembrane region" description="Helical" evidence="12">
    <location>
        <begin position="184"/>
        <end position="203"/>
    </location>
</feature>
<dbReference type="InterPro" id="IPR010973">
    <property type="entry name" value="PTS_IIBC_sucr"/>
</dbReference>
<keyword evidence="10 12" id="KW-0472">Membrane</keyword>
<dbReference type="GO" id="GO:0008982">
    <property type="term" value="F:protein-N(PI)-phosphohistidine-sugar phosphotransferase activity"/>
    <property type="evidence" value="ECO:0007669"/>
    <property type="project" value="InterPro"/>
</dbReference>
<feature type="transmembrane region" description="Helical" evidence="12">
    <location>
        <begin position="434"/>
        <end position="455"/>
    </location>
</feature>
<feature type="transmembrane region" description="Helical" evidence="12">
    <location>
        <begin position="336"/>
        <end position="356"/>
    </location>
</feature>
<evidence type="ECO:0000256" key="5">
    <source>
        <dbReference type="ARBA" id="ARBA00022679"/>
    </source>
</evidence>
<dbReference type="Proteomes" id="UP000480151">
    <property type="component" value="Unassembled WGS sequence"/>
</dbReference>
<dbReference type="GO" id="GO:0016301">
    <property type="term" value="F:kinase activity"/>
    <property type="evidence" value="ECO:0007669"/>
    <property type="project" value="UniProtKB-KW"/>
</dbReference>
<dbReference type="NCBIfam" id="TIGR00830">
    <property type="entry name" value="PTBA"/>
    <property type="match status" value="1"/>
</dbReference>
<dbReference type="SUPFAM" id="SSF55604">
    <property type="entry name" value="Glucose permease domain IIB"/>
    <property type="match status" value="1"/>
</dbReference>
<dbReference type="GO" id="GO:0009401">
    <property type="term" value="P:phosphoenolpyruvate-dependent sugar phosphotransferase system"/>
    <property type="evidence" value="ECO:0007669"/>
    <property type="project" value="UniProtKB-KW"/>
</dbReference>
<keyword evidence="6" id="KW-0598">Phosphotransferase system</keyword>
<evidence type="ECO:0000256" key="6">
    <source>
        <dbReference type="ARBA" id="ARBA00022683"/>
    </source>
</evidence>
<evidence type="ECO:0000256" key="9">
    <source>
        <dbReference type="ARBA" id="ARBA00022989"/>
    </source>
</evidence>
<dbReference type="InterPro" id="IPR001996">
    <property type="entry name" value="PTS_IIB_1"/>
</dbReference>
<evidence type="ECO:0000259" key="15">
    <source>
        <dbReference type="PROSITE" id="PS51103"/>
    </source>
</evidence>
<dbReference type="PROSITE" id="PS51098">
    <property type="entry name" value="PTS_EIIB_TYPE_1"/>
    <property type="match status" value="1"/>
</dbReference>
<dbReference type="Pfam" id="PF00358">
    <property type="entry name" value="PTS_EIIA_1"/>
    <property type="match status" value="1"/>
</dbReference>
<keyword evidence="4" id="KW-0762">Sugar transport</keyword>
<keyword evidence="5" id="KW-0808">Transferase</keyword>
<evidence type="ECO:0000259" key="14">
    <source>
        <dbReference type="PROSITE" id="PS51098"/>
    </source>
</evidence>
<feature type="transmembrane region" description="Helical" evidence="12">
    <location>
        <begin position="153"/>
        <end position="177"/>
    </location>
</feature>
<dbReference type="PANTHER" id="PTHR30175">
    <property type="entry name" value="PHOSPHOTRANSFERASE SYSTEM TRANSPORT PROTEIN"/>
    <property type="match status" value="1"/>
</dbReference>
<dbReference type="EMBL" id="JAAKGU010000001">
    <property type="protein sequence ID" value="NGM81839.1"/>
    <property type="molecule type" value="Genomic_DNA"/>
</dbReference>
<feature type="transmembrane region" description="Helical" evidence="12">
    <location>
        <begin position="291"/>
        <end position="316"/>
    </location>
</feature>
<keyword evidence="9 12" id="KW-1133">Transmembrane helix</keyword>
<dbReference type="SUPFAM" id="SSF51261">
    <property type="entry name" value="Duplicated hybrid motif"/>
    <property type="match status" value="1"/>
</dbReference>
<dbReference type="PROSITE" id="PS00371">
    <property type="entry name" value="PTS_EIIA_TYPE_1_HIS"/>
    <property type="match status" value="1"/>
</dbReference>
<evidence type="ECO:0000256" key="3">
    <source>
        <dbReference type="ARBA" id="ARBA00022475"/>
    </source>
</evidence>
<dbReference type="InterPro" id="IPR001127">
    <property type="entry name" value="PTS_EIIA_1_perm"/>
</dbReference>
<feature type="active site" description="Phosphocysteine intermediate; for EIIB activity" evidence="11">
    <location>
        <position position="27"/>
    </location>
</feature>
<dbReference type="GO" id="GO:0005886">
    <property type="term" value="C:plasma membrane"/>
    <property type="evidence" value="ECO:0007669"/>
    <property type="project" value="UniProtKB-SubCell"/>
</dbReference>
<feature type="transmembrane region" description="Helical" evidence="12">
    <location>
        <begin position="260"/>
        <end position="279"/>
    </location>
</feature>
<evidence type="ECO:0000256" key="8">
    <source>
        <dbReference type="ARBA" id="ARBA00022777"/>
    </source>
</evidence>
<dbReference type="GO" id="GO:0015771">
    <property type="term" value="P:trehalose transport"/>
    <property type="evidence" value="ECO:0007669"/>
    <property type="project" value="TreeGrafter"/>
</dbReference>
<keyword evidence="7 12" id="KW-0812">Transmembrane</keyword>
<evidence type="ECO:0000256" key="1">
    <source>
        <dbReference type="ARBA" id="ARBA00004651"/>
    </source>
</evidence>
<dbReference type="CDD" id="cd00212">
    <property type="entry name" value="PTS_IIB_glc"/>
    <property type="match status" value="1"/>
</dbReference>
<keyword evidence="2" id="KW-0813">Transport</keyword>
<dbReference type="NCBIfam" id="TIGR01996">
    <property type="entry name" value="PTS-II-BC-sucr"/>
    <property type="match status" value="1"/>
</dbReference>
<evidence type="ECO:0000256" key="11">
    <source>
        <dbReference type="PROSITE-ProRule" id="PRU00421"/>
    </source>
</evidence>
<dbReference type="InterPro" id="IPR036878">
    <property type="entry name" value="Glu_permease_IIB"/>
</dbReference>
<name>A0A6M1PEQ0_9BACL</name>
<evidence type="ECO:0000313" key="17">
    <source>
        <dbReference type="Proteomes" id="UP000480151"/>
    </source>
</evidence>